<name>A0A0Q3TDN8_9BACI</name>
<dbReference type="PATRIC" id="fig|1637975.4.peg.4752"/>
<gene>
    <name evidence="1" type="ORF">AN957_23640</name>
</gene>
<evidence type="ECO:0000313" key="2">
    <source>
        <dbReference type="Proteomes" id="UP000050996"/>
    </source>
</evidence>
<evidence type="ECO:0000313" key="1">
    <source>
        <dbReference type="EMBL" id="KQL21261.1"/>
    </source>
</evidence>
<reference evidence="1 2" key="1">
    <citation type="submission" date="2015-09" db="EMBL/GenBank/DDBJ databases">
        <title>Genome sequencing project for genomic taxonomy and phylogenomics of Bacillus-like bacteria.</title>
        <authorList>
            <person name="Liu B."/>
            <person name="Wang J."/>
            <person name="Zhu Y."/>
            <person name="Liu G."/>
            <person name="Chen Q."/>
            <person name="Chen Z."/>
            <person name="Lan J."/>
            <person name="Che J."/>
            <person name="Ge C."/>
            <person name="Shi H."/>
            <person name="Pan Z."/>
            <person name="Liu X."/>
        </authorList>
    </citation>
    <scope>NUCLEOTIDE SEQUENCE [LARGE SCALE GENOMIC DNA]</scope>
    <source>
        <strain evidence="1 2">FJAT-18043</strain>
    </source>
</reference>
<dbReference type="STRING" id="1637975.AN957_23640"/>
<dbReference type="EMBL" id="LJIX01000006">
    <property type="protein sequence ID" value="KQL21261.1"/>
    <property type="molecule type" value="Genomic_DNA"/>
</dbReference>
<keyword evidence="2" id="KW-1185">Reference proteome</keyword>
<proteinExistence type="predicted"/>
<accession>A0A0Q3TDN8</accession>
<dbReference type="AlphaFoldDB" id="A0A0Q3TDN8"/>
<protein>
    <submittedName>
        <fullName evidence="1">Uncharacterized protein</fullName>
    </submittedName>
</protein>
<dbReference type="Proteomes" id="UP000050996">
    <property type="component" value="Unassembled WGS sequence"/>
</dbReference>
<comment type="caution">
    <text evidence="1">The sequence shown here is derived from an EMBL/GenBank/DDBJ whole genome shotgun (WGS) entry which is preliminary data.</text>
</comment>
<sequence>MFIIDSPISDSFLNFSSILLDTERFPDGFRFLKHGQKVSFELVETPNSTDQSPSSTKPANSCQHFSIKNEKLDDILKMSMPNNLPDFHYWKVLFYVVKYSF</sequence>
<organism evidence="1 2">
    <name type="scientific">Cytobacillus solani</name>
    <dbReference type="NCBI Taxonomy" id="1637975"/>
    <lineage>
        <taxon>Bacteria</taxon>
        <taxon>Bacillati</taxon>
        <taxon>Bacillota</taxon>
        <taxon>Bacilli</taxon>
        <taxon>Bacillales</taxon>
        <taxon>Bacillaceae</taxon>
        <taxon>Cytobacillus</taxon>
    </lineage>
</organism>